<feature type="region of interest" description="Disordered" evidence="1">
    <location>
        <begin position="503"/>
        <end position="534"/>
    </location>
</feature>
<name>A0A165MQS7_9AGAM</name>
<feature type="domain" description="C2H2-type" evidence="2">
    <location>
        <begin position="641"/>
        <end position="661"/>
    </location>
</feature>
<accession>A0A165MQS7</accession>
<feature type="region of interest" description="Disordered" evidence="1">
    <location>
        <begin position="1"/>
        <end position="49"/>
    </location>
</feature>
<dbReference type="InterPro" id="IPR013087">
    <property type="entry name" value="Znf_C2H2_type"/>
</dbReference>
<dbReference type="OrthoDB" id="8922241at2759"/>
<dbReference type="InParanoid" id="A0A165MQS7"/>
<feature type="region of interest" description="Disordered" evidence="1">
    <location>
        <begin position="580"/>
        <end position="629"/>
    </location>
</feature>
<dbReference type="PROSITE" id="PS00028">
    <property type="entry name" value="ZINC_FINGER_C2H2_1"/>
    <property type="match status" value="1"/>
</dbReference>
<organism evidence="3 4">
    <name type="scientific">Neolentinus lepideus HHB14362 ss-1</name>
    <dbReference type="NCBI Taxonomy" id="1314782"/>
    <lineage>
        <taxon>Eukaryota</taxon>
        <taxon>Fungi</taxon>
        <taxon>Dikarya</taxon>
        <taxon>Basidiomycota</taxon>
        <taxon>Agaricomycotina</taxon>
        <taxon>Agaricomycetes</taxon>
        <taxon>Gloeophyllales</taxon>
        <taxon>Gloeophyllaceae</taxon>
        <taxon>Neolentinus</taxon>
    </lineage>
</organism>
<evidence type="ECO:0000313" key="4">
    <source>
        <dbReference type="Proteomes" id="UP000076761"/>
    </source>
</evidence>
<dbReference type="Proteomes" id="UP000076761">
    <property type="component" value="Unassembled WGS sequence"/>
</dbReference>
<dbReference type="AlphaFoldDB" id="A0A165MQS7"/>
<evidence type="ECO:0000313" key="3">
    <source>
        <dbReference type="EMBL" id="KZT18650.1"/>
    </source>
</evidence>
<feature type="compositionally biased region" description="Basic residues" evidence="1">
    <location>
        <begin position="619"/>
        <end position="629"/>
    </location>
</feature>
<sequence length="706" mass="77367">MSYNSEHPRHHVVVPSPGAKEPLYSDDNEPSESIFEPRHARSGPDSAHISLADRHPPCSHLHASLLAFAQSSVTGYSLSPHSVSDSEVRRPSTFTSRPVDLVPVCPGSTVTRRQAASDEEHCDISDDDLASKSGGNDCDLICQTHRNEDNQSREPGEEVYMDVDRDTDSVDEAIEETLWSRSSSPCPATQEQNATAADDTSGRSPANPESSVKTSYPFWEQMELSLALDQDLWTRLSSDSEFVQSPRAGDELSYMQDPATSYGFQHEYNPVHNDVLSSALSVLPSSGTVLSNASIHSASSPGFATVNPNLITFRQQLSGGNINPEILPESYLSPSAVLHALAGNYQSGVQLDVPVPASSTLSTPACVAPSDLSKLDSTYDMTPLTHISPSTLASSYVLPQAPYQQMPDASCYTSLDSSLSYDDTWSSPDRIQQMAPSPSNVSYPRPRSCQQMTDSPYGSTSVSQGHPMEESSLTWSASVGLPSSIASGLQGCSYESVNNAAARQDRRIDPNRTCSRPLQKRKSAPDKDFKQFSRNDPHFMIQTAYLPDCAVATSSRTTLEDFGDSPAALNHAPVLNSDHLNFVDGHSPKKQRTKGAKATARTCIEATSKASEKPEQRTKSSKSQRNPRKLKAKEKSTCYPCEFCFKIFYGAWERYRHQRDHCKMNLSGVKGVSCPRCDQHLSRNEKSLLDRHMASKKCAEQSARRR</sequence>
<evidence type="ECO:0000256" key="1">
    <source>
        <dbReference type="SAM" id="MobiDB-lite"/>
    </source>
</evidence>
<gene>
    <name evidence="3" type="ORF">NEOLEDRAFT_1184108</name>
</gene>
<protein>
    <recommendedName>
        <fullName evidence="2">C2H2-type domain-containing protein</fullName>
    </recommendedName>
</protein>
<evidence type="ECO:0000259" key="2">
    <source>
        <dbReference type="PROSITE" id="PS00028"/>
    </source>
</evidence>
<keyword evidence="4" id="KW-1185">Reference proteome</keyword>
<dbReference type="EMBL" id="KV425668">
    <property type="protein sequence ID" value="KZT18650.1"/>
    <property type="molecule type" value="Genomic_DNA"/>
</dbReference>
<feature type="compositionally biased region" description="Polar residues" evidence="1">
    <location>
        <begin position="202"/>
        <end position="213"/>
    </location>
</feature>
<feature type="compositionally biased region" description="Basic and acidic residues" evidence="1">
    <location>
        <begin position="523"/>
        <end position="534"/>
    </location>
</feature>
<proteinExistence type="predicted"/>
<reference evidence="3 4" key="1">
    <citation type="journal article" date="2016" name="Mol. Biol. Evol.">
        <title>Comparative Genomics of Early-Diverging Mushroom-Forming Fungi Provides Insights into the Origins of Lignocellulose Decay Capabilities.</title>
        <authorList>
            <person name="Nagy L.G."/>
            <person name="Riley R."/>
            <person name="Tritt A."/>
            <person name="Adam C."/>
            <person name="Daum C."/>
            <person name="Floudas D."/>
            <person name="Sun H."/>
            <person name="Yadav J.S."/>
            <person name="Pangilinan J."/>
            <person name="Larsson K.H."/>
            <person name="Matsuura K."/>
            <person name="Barry K."/>
            <person name="Labutti K."/>
            <person name="Kuo R."/>
            <person name="Ohm R.A."/>
            <person name="Bhattacharya S.S."/>
            <person name="Shirouzu T."/>
            <person name="Yoshinaga Y."/>
            <person name="Martin F.M."/>
            <person name="Grigoriev I.V."/>
            <person name="Hibbett D.S."/>
        </authorList>
    </citation>
    <scope>NUCLEOTIDE SEQUENCE [LARGE SCALE GENOMIC DNA]</scope>
    <source>
        <strain evidence="3 4">HHB14362 ss-1</strain>
    </source>
</reference>
<feature type="region of interest" description="Disordered" evidence="1">
    <location>
        <begin position="178"/>
        <end position="213"/>
    </location>
</feature>
<feature type="compositionally biased region" description="Polar residues" evidence="1">
    <location>
        <begin position="179"/>
        <end position="195"/>
    </location>
</feature>
<feature type="region of interest" description="Disordered" evidence="1">
    <location>
        <begin position="423"/>
        <end position="469"/>
    </location>
</feature>
<feature type="compositionally biased region" description="Polar residues" evidence="1">
    <location>
        <begin position="434"/>
        <end position="464"/>
    </location>
</feature>